<evidence type="ECO:0000313" key="3">
    <source>
        <dbReference type="Proteomes" id="UP000789508"/>
    </source>
</evidence>
<keyword evidence="1" id="KW-0472">Membrane</keyword>
<comment type="caution">
    <text evidence="2">The sequence shown here is derived from an EMBL/GenBank/DDBJ whole genome shotgun (WGS) entry which is preliminary data.</text>
</comment>
<dbReference type="OrthoDB" id="2443466at2759"/>
<name>A0A9N9CIX7_9GLOM</name>
<sequence length="173" mass="20331">MPKYPAATTPPPRLTFQQKIKRQIRRVFFVGFANLRMLSKSAFDQIKIMSKYGIEKDNVVKTQNLDENLNEIMKSSYEKVYKTAKKKEQRELQIQFTPSEDASYASHLSRDNNEHTKMYQVGKFASNEKDQTVNLIEISALYCAILFYIFFILRINLWQQRRRTAVFVGDDSI</sequence>
<protein>
    <submittedName>
        <fullName evidence="2">2286_t:CDS:1</fullName>
    </submittedName>
</protein>
<accession>A0A9N9CIX7</accession>
<keyword evidence="3" id="KW-1185">Reference proteome</keyword>
<dbReference type="Proteomes" id="UP000789508">
    <property type="component" value="Unassembled WGS sequence"/>
</dbReference>
<keyword evidence="1" id="KW-1133">Transmembrane helix</keyword>
<dbReference type="AlphaFoldDB" id="A0A9N9CIX7"/>
<proteinExistence type="predicted"/>
<gene>
    <name evidence="2" type="ORF">ALEPTO_LOCUS8170</name>
</gene>
<dbReference type="EMBL" id="CAJVPS010004272">
    <property type="protein sequence ID" value="CAG8601570.1"/>
    <property type="molecule type" value="Genomic_DNA"/>
</dbReference>
<keyword evidence="1" id="KW-0812">Transmembrane</keyword>
<organism evidence="2 3">
    <name type="scientific">Ambispora leptoticha</name>
    <dbReference type="NCBI Taxonomy" id="144679"/>
    <lineage>
        <taxon>Eukaryota</taxon>
        <taxon>Fungi</taxon>
        <taxon>Fungi incertae sedis</taxon>
        <taxon>Mucoromycota</taxon>
        <taxon>Glomeromycotina</taxon>
        <taxon>Glomeromycetes</taxon>
        <taxon>Archaeosporales</taxon>
        <taxon>Ambisporaceae</taxon>
        <taxon>Ambispora</taxon>
    </lineage>
</organism>
<reference evidence="2" key="1">
    <citation type="submission" date="2021-06" db="EMBL/GenBank/DDBJ databases">
        <authorList>
            <person name="Kallberg Y."/>
            <person name="Tangrot J."/>
            <person name="Rosling A."/>
        </authorList>
    </citation>
    <scope>NUCLEOTIDE SEQUENCE</scope>
    <source>
        <strain evidence="2">FL130A</strain>
    </source>
</reference>
<evidence type="ECO:0000256" key="1">
    <source>
        <dbReference type="SAM" id="Phobius"/>
    </source>
</evidence>
<feature type="transmembrane region" description="Helical" evidence="1">
    <location>
        <begin position="133"/>
        <end position="153"/>
    </location>
</feature>
<evidence type="ECO:0000313" key="2">
    <source>
        <dbReference type="EMBL" id="CAG8601570.1"/>
    </source>
</evidence>